<keyword evidence="3" id="KW-1185">Reference proteome</keyword>
<evidence type="ECO:0000313" key="2">
    <source>
        <dbReference type="EMBL" id="TWI90673.1"/>
    </source>
</evidence>
<evidence type="ECO:0000313" key="3">
    <source>
        <dbReference type="Proteomes" id="UP000316778"/>
    </source>
</evidence>
<keyword evidence="1" id="KW-0732">Signal</keyword>
<dbReference type="PROSITE" id="PS51257">
    <property type="entry name" value="PROKAR_LIPOPROTEIN"/>
    <property type="match status" value="1"/>
</dbReference>
<dbReference type="Gene3D" id="1.10.150.280">
    <property type="entry name" value="AF1531-like domain"/>
    <property type="match status" value="1"/>
</dbReference>
<proteinExistence type="predicted"/>
<dbReference type="InterPro" id="IPR010994">
    <property type="entry name" value="RuvA_2-like"/>
</dbReference>
<name>A0A562TB77_CHIJA</name>
<protein>
    <submittedName>
        <fullName evidence="2">Helix-hairpin-helix protein</fullName>
    </submittedName>
</protein>
<dbReference type="SUPFAM" id="SSF47781">
    <property type="entry name" value="RuvA domain 2-like"/>
    <property type="match status" value="1"/>
</dbReference>
<dbReference type="RefSeq" id="WP_145709864.1">
    <property type="nucleotide sequence ID" value="NZ_BAAAFY010000001.1"/>
</dbReference>
<sequence length="683" mass="77356">MTRTILIGGCLVLAACLPLDARQLPDYLPAAAEEQLESSETAVEDDSRWQDLQAYTRHKIPLNTADAAALQSLGLLTPLQVRHLLDYRRLLGAFVSIYELQAVPGFDPALVGRLQPYVTVGNDLEPHYTLRDYTRKGEHALLLRYGRQLESARGYRPRDTLPPHYAGTPDRLLLRYRYHFPRYASWGVTMEKDAGEQFFKGAQKQGFDFYSAHLFIRNYRHIKALALGDFTVNMGQGLTNWQAFAFGKSPLTGQIRREGEVLRPYSSAGEFYFFRGVGITLQQRYWQLTGFVSRRSLDGNTGNTDSLQAEAAISSLVPGGYHRSIAEAARRGALQQLTAGGNLAYDNGNWHIGLNVIQHRFSAPLEKGDAPYDQFSPAGRQLFNASLDYAGTWKNVHCFGEAAVDGNGHLAMVHGLVASVAPAADVALLYRHYSRAYQSMYSNAFGNNQHPVNESGCYAAVALRFTPQLKWEAYADLFRFPWLKYRSDAPSTTGRELLMSLTYTPGKLTEAFIRYRYKTGMENMAGTDSYIAPVVPVSRRSWRCQLSMSPGPQWKLRSRLELTDYHKETVHEQGWLCYQELQYRLPAYRLRLSGRLTWFSTGGTGSSVYAMESNMLYSYSVMQLYGEGWQYNINLKWNINRRLAFWARWSRVAYRDVTSIGSGWEEVAGSRKSSVQLQVQQLF</sequence>
<dbReference type="OrthoDB" id="9766750at2"/>
<feature type="chain" id="PRO_5021976691" evidence="1">
    <location>
        <begin position="22"/>
        <end position="683"/>
    </location>
</feature>
<reference evidence="2 3" key="1">
    <citation type="journal article" date="2013" name="Stand. Genomic Sci.">
        <title>Genomic Encyclopedia of Type Strains, Phase I: The one thousand microbial genomes (KMG-I) project.</title>
        <authorList>
            <person name="Kyrpides N.C."/>
            <person name="Woyke T."/>
            <person name="Eisen J.A."/>
            <person name="Garrity G."/>
            <person name="Lilburn T.G."/>
            <person name="Beck B.J."/>
            <person name="Whitman W.B."/>
            <person name="Hugenholtz P."/>
            <person name="Klenk H.P."/>
        </authorList>
    </citation>
    <scope>NUCLEOTIDE SEQUENCE [LARGE SCALE GENOMIC DNA]</scope>
    <source>
        <strain evidence="2 3">DSM 13484</strain>
    </source>
</reference>
<dbReference type="Proteomes" id="UP000316778">
    <property type="component" value="Unassembled WGS sequence"/>
</dbReference>
<evidence type="ECO:0000256" key="1">
    <source>
        <dbReference type="SAM" id="SignalP"/>
    </source>
</evidence>
<dbReference type="Pfam" id="PF12836">
    <property type="entry name" value="HHH_3"/>
    <property type="match status" value="1"/>
</dbReference>
<organism evidence="2 3">
    <name type="scientific">Chitinophaga japonensis</name>
    <name type="common">Flexibacter japonensis</name>
    <dbReference type="NCBI Taxonomy" id="104662"/>
    <lineage>
        <taxon>Bacteria</taxon>
        <taxon>Pseudomonadati</taxon>
        <taxon>Bacteroidota</taxon>
        <taxon>Chitinophagia</taxon>
        <taxon>Chitinophagales</taxon>
        <taxon>Chitinophagaceae</taxon>
        <taxon>Chitinophaga</taxon>
    </lineage>
</organism>
<comment type="caution">
    <text evidence="2">The sequence shown here is derived from an EMBL/GenBank/DDBJ whole genome shotgun (WGS) entry which is preliminary data.</text>
</comment>
<dbReference type="EMBL" id="VLLG01000002">
    <property type="protein sequence ID" value="TWI90673.1"/>
    <property type="molecule type" value="Genomic_DNA"/>
</dbReference>
<accession>A0A562TB77</accession>
<dbReference type="AlphaFoldDB" id="A0A562TB77"/>
<feature type="signal peptide" evidence="1">
    <location>
        <begin position="1"/>
        <end position="21"/>
    </location>
</feature>
<gene>
    <name evidence="2" type="ORF">LX66_0033</name>
</gene>